<dbReference type="EMBL" id="VSRR010002288">
    <property type="protein sequence ID" value="MPC30626.1"/>
    <property type="molecule type" value="Genomic_DNA"/>
</dbReference>
<gene>
    <name evidence="1" type="ORF">E2C01_023893</name>
</gene>
<sequence length="78" mass="9169">MYDLRNGDVSLNLNVWETYTRRPKLKNAPINNDTKPQYKSLPHASEVVFYLSMGAWECHARRRGIPWKETQINMGMKT</sequence>
<protein>
    <submittedName>
        <fullName evidence="1">Uncharacterized protein</fullName>
    </submittedName>
</protein>
<evidence type="ECO:0000313" key="1">
    <source>
        <dbReference type="EMBL" id="MPC30626.1"/>
    </source>
</evidence>
<proteinExistence type="predicted"/>
<dbReference type="Proteomes" id="UP000324222">
    <property type="component" value="Unassembled WGS sequence"/>
</dbReference>
<organism evidence="1 2">
    <name type="scientific">Portunus trituberculatus</name>
    <name type="common">Swimming crab</name>
    <name type="synonym">Neptunus trituberculatus</name>
    <dbReference type="NCBI Taxonomy" id="210409"/>
    <lineage>
        <taxon>Eukaryota</taxon>
        <taxon>Metazoa</taxon>
        <taxon>Ecdysozoa</taxon>
        <taxon>Arthropoda</taxon>
        <taxon>Crustacea</taxon>
        <taxon>Multicrustacea</taxon>
        <taxon>Malacostraca</taxon>
        <taxon>Eumalacostraca</taxon>
        <taxon>Eucarida</taxon>
        <taxon>Decapoda</taxon>
        <taxon>Pleocyemata</taxon>
        <taxon>Brachyura</taxon>
        <taxon>Eubrachyura</taxon>
        <taxon>Portunoidea</taxon>
        <taxon>Portunidae</taxon>
        <taxon>Portuninae</taxon>
        <taxon>Portunus</taxon>
    </lineage>
</organism>
<accession>A0A5B7EBS1</accession>
<keyword evidence="2" id="KW-1185">Reference proteome</keyword>
<name>A0A5B7EBS1_PORTR</name>
<evidence type="ECO:0000313" key="2">
    <source>
        <dbReference type="Proteomes" id="UP000324222"/>
    </source>
</evidence>
<dbReference type="AlphaFoldDB" id="A0A5B7EBS1"/>
<reference evidence="1 2" key="1">
    <citation type="submission" date="2019-05" db="EMBL/GenBank/DDBJ databases">
        <title>Another draft genome of Portunus trituberculatus and its Hox gene families provides insights of decapod evolution.</title>
        <authorList>
            <person name="Jeong J.-H."/>
            <person name="Song I."/>
            <person name="Kim S."/>
            <person name="Choi T."/>
            <person name="Kim D."/>
            <person name="Ryu S."/>
            <person name="Kim W."/>
        </authorList>
    </citation>
    <scope>NUCLEOTIDE SEQUENCE [LARGE SCALE GENOMIC DNA]</scope>
    <source>
        <tissue evidence="1">Muscle</tissue>
    </source>
</reference>
<comment type="caution">
    <text evidence="1">The sequence shown here is derived from an EMBL/GenBank/DDBJ whole genome shotgun (WGS) entry which is preliminary data.</text>
</comment>